<sequence length="49" mass="5793">MGKQIVVSDEIHSRLASLKVHPREPFNDVIKRLLDFYEANRDKLMAPKW</sequence>
<reference evidence="1 2" key="1">
    <citation type="submission" date="2018-10" db="EMBL/GenBank/DDBJ databases">
        <title>Co-occurring genomic capacity for anaerobic methane metabolism and dissimilatory sulfite reduction discovered in the Korarchaeota.</title>
        <authorList>
            <person name="Mckay L.J."/>
            <person name="Dlakic M."/>
            <person name="Fields M.W."/>
            <person name="Delmont T.O."/>
            <person name="Eren A.M."/>
            <person name="Jay Z.J."/>
            <person name="Klingelsmith K.B."/>
            <person name="Rusch D.B."/>
            <person name="Inskeep W.P."/>
        </authorList>
    </citation>
    <scope>NUCLEOTIDE SEQUENCE [LARGE SCALE GENOMIC DNA]</scope>
    <source>
        <strain evidence="1 2">MDKW</strain>
    </source>
</reference>
<evidence type="ECO:0008006" key="3">
    <source>
        <dbReference type="Google" id="ProtNLM"/>
    </source>
</evidence>
<evidence type="ECO:0000313" key="1">
    <source>
        <dbReference type="EMBL" id="RSN71650.1"/>
    </source>
</evidence>
<dbReference type="RefSeq" id="WP_125672902.1">
    <property type="nucleotide sequence ID" value="NZ_RCOS01000172.1"/>
</dbReference>
<dbReference type="AlphaFoldDB" id="A0A3R9QTV7"/>
<gene>
    <name evidence="1" type="ORF">D6D85_15690</name>
</gene>
<proteinExistence type="predicted"/>
<comment type="caution">
    <text evidence="1">The sequence shown here is derived from an EMBL/GenBank/DDBJ whole genome shotgun (WGS) entry which is preliminary data.</text>
</comment>
<dbReference type="Proteomes" id="UP000277582">
    <property type="component" value="Unassembled WGS sequence"/>
</dbReference>
<name>A0A3R9QTV7_9CREN</name>
<evidence type="ECO:0000313" key="2">
    <source>
        <dbReference type="Proteomes" id="UP000277582"/>
    </source>
</evidence>
<dbReference type="OrthoDB" id="7794at2157"/>
<dbReference type="EMBL" id="RCOS01000172">
    <property type="protein sequence ID" value="RSN71650.1"/>
    <property type="molecule type" value="Genomic_DNA"/>
</dbReference>
<protein>
    <recommendedName>
        <fullName evidence="3">Antitoxin</fullName>
    </recommendedName>
</protein>
<organism evidence="1 2">
    <name type="scientific">Candidatus Methanodesulfokora washburnensis</name>
    <dbReference type="NCBI Taxonomy" id="2478471"/>
    <lineage>
        <taxon>Archaea</taxon>
        <taxon>Thermoproteota</taxon>
        <taxon>Candidatus Korarchaeia</taxon>
        <taxon>Candidatus Korarchaeia incertae sedis</taxon>
        <taxon>Candidatus Methanodesulfokora</taxon>
    </lineage>
</organism>
<keyword evidence="2" id="KW-1185">Reference proteome</keyword>
<accession>A0A3R9QTV7</accession>
<dbReference type="InterPro" id="IPR055979">
    <property type="entry name" value="DUF7557"/>
</dbReference>
<dbReference type="Pfam" id="PF24434">
    <property type="entry name" value="DUF7557"/>
    <property type="match status" value="1"/>
</dbReference>